<feature type="region of interest" description="Disordered" evidence="1">
    <location>
        <begin position="99"/>
        <end position="128"/>
    </location>
</feature>
<reference evidence="3 4" key="1">
    <citation type="submission" date="2018-06" db="EMBL/GenBank/DDBJ databases">
        <title>Complete Genome Sequence of Desulfobacter hydrogenophilus (DSM3380).</title>
        <authorList>
            <person name="Marietou A."/>
            <person name="Schreiber L."/>
            <person name="Marshall I."/>
            <person name="Jorgensen B."/>
        </authorList>
    </citation>
    <scope>NUCLEOTIDE SEQUENCE [LARGE SCALE GENOMIC DNA]</scope>
    <source>
        <strain evidence="3 4">DSM 3380</strain>
    </source>
</reference>
<gene>
    <name evidence="3" type="ORF">DO021_13070</name>
    <name evidence="2" type="ORF">EYB58_15315</name>
</gene>
<dbReference type="Proteomes" id="UP000293902">
    <property type="component" value="Chromosome"/>
</dbReference>
<dbReference type="RefSeq" id="WP_111957372.1">
    <property type="nucleotide sequence ID" value="NZ_CP036313.1"/>
</dbReference>
<protein>
    <submittedName>
        <fullName evidence="3">Uncharacterized protein</fullName>
    </submittedName>
</protein>
<dbReference type="EMBL" id="QLNI01000025">
    <property type="protein sequence ID" value="RAM01551.1"/>
    <property type="molecule type" value="Genomic_DNA"/>
</dbReference>
<dbReference type="AlphaFoldDB" id="A0A328FA90"/>
<proteinExistence type="predicted"/>
<reference evidence="2 5" key="2">
    <citation type="submission" date="2019-02" db="EMBL/GenBank/DDBJ databases">
        <title>Complete genome sequence of Desulfobacter hydrogenophilus AcRS1.</title>
        <authorList>
            <person name="Marietou A."/>
            <person name="Lund M.B."/>
            <person name="Marshall I.P.G."/>
            <person name="Schreiber L."/>
            <person name="Jorgensen B."/>
        </authorList>
    </citation>
    <scope>NUCLEOTIDE SEQUENCE [LARGE SCALE GENOMIC DNA]</scope>
    <source>
        <strain evidence="2 5">AcRS1</strain>
    </source>
</reference>
<evidence type="ECO:0000256" key="1">
    <source>
        <dbReference type="SAM" id="MobiDB-lite"/>
    </source>
</evidence>
<evidence type="ECO:0000313" key="3">
    <source>
        <dbReference type="EMBL" id="RAM01551.1"/>
    </source>
</evidence>
<accession>A0A328FA90</accession>
<sequence length="128" mass="15103">MAKKMTIFDAVEALELYDLYEDIIDAYEADFYARSEMEADLRDLIEEHDEIYEFSADEDDGYNESFERNLKEAISMIFDDHGLDVQLDDQFMDEDDIDVYDDEPMDKSPGRNEDEGTFEEDVDEDEIF</sequence>
<evidence type="ECO:0000313" key="5">
    <source>
        <dbReference type="Proteomes" id="UP000293902"/>
    </source>
</evidence>
<dbReference type="Proteomes" id="UP000248798">
    <property type="component" value="Unassembled WGS sequence"/>
</dbReference>
<dbReference type="OrthoDB" id="5422499at2"/>
<evidence type="ECO:0000313" key="2">
    <source>
        <dbReference type="EMBL" id="QBH14161.1"/>
    </source>
</evidence>
<keyword evidence="5" id="KW-1185">Reference proteome</keyword>
<feature type="compositionally biased region" description="Acidic residues" evidence="1">
    <location>
        <begin position="115"/>
        <end position="128"/>
    </location>
</feature>
<name>A0A328FA90_9BACT</name>
<dbReference type="EMBL" id="CP036313">
    <property type="protein sequence ID" value="QBH14161.1"/>
    <property type="molecule type" value="Genomic_DNA"/>
</dbReference>
<organism evidence="3 4">
    <name type="scientific">Desulfobacter hydrogenophilus</name>
    <dbReference type="NCBI Taxonomy" id="2291"/>
    <lineage>
        <taxon>Bacteria</taxon>
        <taxon>Pseudomonadati</taxon>
        <taxon>Thermodesulfobacteriota</taxon>
        <taxon>Desulfobacteria</taxon>
        <taxon>Desulfobacterales</taxon>
        <taxon>Desulfobacteraceae</taxon>
        <taxon>Desulfobacter</taxon>
    </lineage>
</organism>
<evidence type="ECO:0000313" key="4">
    <source>
        <dbReference type="Proteomes" id="UP000248798"/>
    </source>
</evidence>
<feature type="compositionally biased region" description="Basic and acidic residues" evidence="1">
    <location>
        <begin position="105"/>
        <end position="114"/>
    </location>
</feature>